<dbReference type="SUPFAM" id="SSF50993">
    <property type="entry name" value="Peptidase/esterase 'gauge' domain"/>
    <property type="match status" value="1"/>
</dbReference>
<dbReference type="InterPro" id="IPR051167">
    <property type="entry name" value="Prolyl_oligopep/macrocyclase"/>
</dbReference>
<keyword evidence="10" id="KW-1185">Reference proteome</keyword>
<dbReference type="FunFam" id="2.130.10.120:FF:000001">
    <property type="entry name" value="Prolyl endopeptidase"/>
    <property type="match status" value="1"/>
</dbReference>
<dbReference type="EC" id="3.4.21.26" evidence="3"/>
<dbReference type="InterPro" id="IPR001375">
    <property type="entry name" value="Peptidase_S9_cat"/>
</dbReference>
<protein>
    <recommendedName>
        <fullName evidence="3">prolyl oligopeptidase</fullName>
        <ecNumber evidence="3">3.4.21.26</ecNumber>
    </recommendedName>
</protein>
<reference evidence="9 10" key="1">
    <citation type="submission" date="2020-07" db="EMBL/GenBank/DDBJ databases">
        <title>Thermogemmata thermophila gen. nov., sp. nov., a novel moderate thermophilic planctomycete from a Kamchatka hot spring.</title>
        <authorList>
            <person name="Elcheninov A.G."/>
            <person name="Podosokorskaya O.A."/>
            <person name="Kovaleva O.L."/>
            <person name="Novikov A."/>
            <person name="Bonch-Osmolovskaya E.A."/>
            <person name="Toshchakov S.V."/>
            <person name="Kublanov I.V."/>
        </authorList>
    </citation>
    <scope>NUCLEOTIDE SEQUENCE [LARGE SCALE GENOMIC DNA]</scope>
    <source>
        <strain evidence="9 10">2918</strain>
    </source>
</reference>
<keyword evidence="5" id="KW-0378">Hydrolase</keyword>
<dbReference type="RefSeq" id="WP_194536640.1">
    <property type="nucleotide sequence ID" value="NZ_JACEFB010000001.1"/>
</dbReference>
<keyword evidence="6" id="KW-0720">Serine protease</keyword>
<dbReference type="InterPro" id="IPR023302">
    <property type="entry name" value="Pept_S9A_N"/>
</dbReference>
<accession>A0A7V8VAZ5</accession>
<dbReference type="Pfam" id="PF00326">
    <property type="entry name" value="Peptidase_S9"/>
    <property type="match status" value="1"/>
</dbReference>
<comment type="similarity">
    <text evidence="2">Belongs to the peptidase S9A family.</text>
</comment>
<feature type="domain" description="Peptidase S9 prolyl oligopeptidase catalytic" evidence="7">
    <location>
        <begin position="479"/>
        <end position="694"/>
    </location>
</feature>
<keyword evidence="4" id="KW-0645">Protease</keyword>
<evidence type="ECO:0000256" key="2">
    <source>
        <dbReference type="ARBA" id="ARBA00005228"/>
    </source>
</evidence>
<dbReference type="InterPro" id="IPR002471">
    <property type="entry name" value="Pept_S9_AS"/>
</dbReference>
<dbReference type="PRINTS" id="PR00862">
    <property type="entry name" value="PROLIGOPTASE"/>
</dbReference>
<dbReference type="GO" id="GO:0006508">
    <property type="term" value="P:proteolysis"/>
    <property type="evidence" value="ECO:0007669"/>
    <property type="project" value="UniProtKB-KW"/>
</dbReference>
<dbReference type="GO" id="GO:0004252">
    <property type="term" value="F:serine-type endopeptidase activity"/>
    <property type="evidence" value="ECO:0007669"/>
    <property type="project" value="UniProtKB-EC"/>
</dbReference>
<sequence>MEAWGQRQPALQYPETRKVEVVEDYHGVSVADPYRWLEDDVRQSKDVAAWVEAQNKVTFAYLESIPQREAIRRRLTDLWNYEKMSAPVKVGGRYFFTRNDGLQNQSVLYVREQLDGPARLLLDPNTWSKDGTVAISGTALSDDGRYLAYGVAEAGSDWTTWKVLDVDSGKMFPDELKWIKFSGASWTADGKGFFYSRFPEPPPGAAFQGLNLNMKLYYHRLGTPQSEDVLVYHRPDQPRWGINATVTEDGRYLIISVNDGTTSRKVRIVYKDLQEPYGLPIELIDNHDNKYFFIGNDGPVFYFLTDYNAQKYQVIAIDTRKPEKKDWKTLIPETADTLTDVNLVGNVFICIYLKDARTQVKIHDLEGRFIREVDLPGIGTASGFSGKRSDTITFYTFSSFATPPSIYSYNILTGESRLYWRAKVKFNPDDYEVKQVFYTSKDGTRVPMFISHKKGIKLDGNNPTLLYGYGGFNIPLTPAFSVSRLQWMEMGGVFAVANIRGGGEYGEAWHRAGTRLQKQNVFDDFIAAAEYLIREKYTRPEKLAIQGGSNGGLLVGACMTQRPDLFGACLPAVGVMDMLRFHKFTAGRYWVDDYGSSENPQEFRELYRYSPYHALLRNGPRRYPATLVTTADTDDRVVPGHSFKFAAALQAMQTGPAPVLIRIETKAGHGAGKPTSKIIEEIADQWAFLVKNLAFQPTIPD</sequence>
<evidence type="ECO:0000256" key="4">
    <source>
        <dbReference type="ARBA" id="ARBA00022670"/>
    </source>
</evidence>
<evidence type="ECO:0000256" key="6">
    <source>
        <dbReference type="ARBA" id="ARBA00022825"/>
    </source>
</evidence>
<dbReference type="InterPro" id="IPR002470">
    <property type="entry name" value="Peptidase_S9A"/>
</dbReference>
<dbReference type="SUPFAM" id="SSF53474">
    <property type="entry name" value="alpha/beta-Hydrolases"/>
    <property type="match status" value="1"/>
</dbReference>
<dbReference type="Gene3D" id="3.40.50.1820">
    <property type="entry name" value="alpha/beta hydrolase"/>
    <property type="match status" value="1"/>
</dbReference>
<comment type="caution">
    <text evidence="9">The sequence shown here is derived from an EMBL/GenBank/DDBJ whole genome shotgun (WGS) entry which is preliminary data.</text>
</comment>
<evidence type="ECO:0000313" key="10">
    <source>
        <dbReference type="Proteomes" id="UP000542342"/>
    </source>
</evidence>
<dbReference type="InterPro" id="IPR029058">
    <property type="entry name" value="AB_hydrolase_fold"/>
</dbReference>
<evidence type="ECO:0000259" key="7">
    <source>
        <dbReference type="Pfam" id="PF00326"/>
    </source>
</evidence>
<dbReference type="Proteomes" id="UP000542342">
    <property type="component" value="Unassembled WGS sequence"/>
</dbReference>
<evidence type="ECO:0000256" key="5">
    <source>
        <dbReference type="ARBA" id="ARBA00022801"/>
    </source>
</evidence>
<dbReference type="PANTHER" id="PTHR42881:SF2">
    <property type="entry name" value="PROLYL ENDOPEPTIDASE"/>
    <property type="match status" value="1"/>
</dbReference>
<comment type="catalytic activity">
    <reaction evidence="1">
        <text>Hydrolysis of Pro-|-Xaa &gt;&gt; Ala-|-Xaa in oligopeptides.</text>
        <dbReference type="EC" id="3.4.21.26"/>
    </reaction>
</comment>
<dbReference type="GO" id="GO:0070012">
    <property type="term" value="F:oligopeptidase activity"/>
    <property type="evidence" value="ECO:0007669"/>
    <property type="project" value="TreeGrafter"/>
</dbReference>
<feature type="domain" description="Peptidase S9A N-terminal" evidence="8">
    <location>
        <begin position="14"/>
        <end position="419"/>
    </location>
</feature>
<dbReference type="FunFam" id="3.40.50.1820:FF:000005">
    <property type="entry name" value="Prolyl endopeptidase"/>
    <property type="match status" value="1"/>
</dbReference>
<evidence type="ECO:0000256" key="1">
    <source>
        <dbReference type="ARBA" id="ARBA00001070"/>
    </source>
</evidence>
<evidence type="ECO:0000313" key="9">
    <source>
        <dbReference type="EMBL" id="MBA2224714.1"/>
    </source>
</evidence>
<dbReference type="AlphaFoldDB" id="A0A7V8VAZ5"/>
<evidence type="ECO:0000256" key="3">
    <source>
        <dbReference type="ARBA" id="ARBA00011897"/>
    </source>
</evidence>
<proteinExistence type="inferred from homology"/>
<dbReference type="PROSITE" id="PS00708">
    <property type="entry name" value="PRO_ENDOPEP_SER"/>
    <property type="match status" value="1"/>
</dbReference>
<dbReference type="GO" id="GO:0005829">
    <property type="term" value="C:cytosol"/>
    <property type="evidence" value="ECO:0007669"/>
    <property type="project" value="TreeGrafter"/>
</dbReference>
<name>A0A7V8VAZ5_9BACT</name>
<dbReference type="PANTHER" id="PTHR42881">
    <property type="entry name" value="PROLYL ENDOPEPTIDASE"/>
    <property type="match status" value="1"/>
</dbReference>
<dbReference type="Pfam" id="PF02897">
    <property type="entry name" value="Peptidase_S9_N"/>
    <property type="match status" value="1"/>
</dbReference>
<dbReference type="Gene3D" id="2.130.10.120">
    <property type="entry name" value="Prolyl oligopeptidase, N-terminal domain"/>
    <property type="match status" value="1"/>
</dbReference>
<evidence type="ECO:0000259" key="8">
    <source>
        <dbReference type="Pfam" id="PF02897"/>
    </source>
</evidence>
<organism evidence="9 10">
    <name type="scientific">Thermogemmata fonticola</name>
    <dbReference type="NCBI Taxonomy" id="2755323"/>
    <lineage>
        <taxon>Bacteria</taxon>
        <taxon>Pseudomonadati</taxon>
        <taxon>Planctomycetota</taxon>
        <taxon>Planctomycetia</taxon>
        <taxon>Gemmatales</taxon>
        <taxon>Gemmataceae</taxon>
        <taxon>Thermogemmata</taxon>
    </lineage>
</organism>
<dbReference type="EMBL" id="JACEFB010000001">
    <property type="protein sequence ID" value="MBA2224714.1"/>
    <property type="molecule type" value="Genomic_DNA"/>
</dbReference>
<gene>
    <name evidence="9" type="ORF">H0921_00895</name>
</gene>